<sequence>MRALKLNVEQAEAEREEWVRQLDEAEGQLRTERGGSEKMRKASAVTLGRITELQAEIMALEAERPVLKEKVIQAERAAAEARAWIATVEEESARAKVELAGERSGAKKAAAEATEKLAALEKMNTRLKTKLAAEHEEVESARVAMSALRAENALWTHKLSETKRTEATLVATLESVKKENERLKSELAMKGDGGEKAAAEARAQLAALDEKCAGYELALHEERRAGAKGAADAREVIAALKEELAERSTEVNALREQVAAWQGEVEKREDERAVWQNELAEKEEAIRGLREKLAGVEKERAALKGKGKEVVSPGEKHFVAQKRGAPSLVERKLREDLERSERARAALEKQSAELQATGILGSVAPADFVSTLAGRLQRIRQLEADNAATAAEYSHQMRKRRAQQERDVAQRAQDAEREAALLKTVRADMDSAQRERQTLQLQLHSLQKLLFSLHGASAFVPEAERMQLLELASASAAPSPTLPSPASVLTSPMATSSGQRAKSTASKK</sequence>
<dbReference type="AlphaFoldDB" id="A0A1Y1I774"/>
<feature type="coiled-coil region" evidence="1">
    <location>
        <begin position="103"/>
        <end position="306"/>
    </location>
</feature>
<reference evidence="3 4" key="1">
    <citation type="journal article" date="2014" name="Nat. Commun.">
        <title>Klebsormidium flaccidum genome reveals primary factors for plant terrestrial adaptation.</title>
        <authorList>
            <person name="Hori K."/>
            <person name="Maruyama F."/>
            <person name="Fujisawa T."/>
            <person name="Togashi T."/>
            <person name="Yamamoto N."/>
            <person name="Seo M."/>
            <person name="Sato S."/>
            <person name="Yamada T."/>
            <person name="Mori H."/>
            <person name="Tajima N."/>
            <person name="Moriyama T."/>
            <person name="Ikeuchi M."/>
            <person name="Watanabe M."/>
            <person name="Wada H."/>
            <person name="Kobayashi K."/>
            <person name="Saito M."/>
            <person name="Masuda T."/>
            <person name="Sasaki-Sekimoto Y."/>
            <person name="Mashiguchi K."/>
            <person name="Awai K."/>
            <person name="Shimojima M."/>
            <person name="Masuda S."/>
            <person name="Iwai M."/>
            <person name="Nobusawa T."/>
            <person name="Narise T."/>
            <person name="Kondo S."/>
            <person name="Saito H."/>
            <person name="Sato R."/>
            <person name="Murakawa M."/>
            <person name="Ihara Y."/>
            <person name="Oshima-Yamada Y."/>
            <person name="Ohtaka K."/>
            <person name="Satoh M."/>
            <person name="Sonobe K."/>
            <person name="Ishii M."/>
            <person name="Ohtani R."/>
            <person name="Kanamori-Sato M."/>
            <person name="Honoki R."/>
            <person name="Miyazaki D."/>
            <person name="Mochizuki H."/>
            <person name="Umetsu J."/>
            <person name="Higashi K."/>
            <person name="Shibata D."/>
            <person name="Kamiya Y."/>
            <person name="Sato N."/>
            <person name="Nakamura Y."/>
            <person name="Tabata S."/>
            <person name="Ida S."/>
            <person name="Kurokawa K."/>
            <person name="Ohta H."/>
        </authorList>
    </citation>
    <scope>NUCLEOTIDE SEQUENCE [LARGE SCALE GENOMIC DNA]</scope>
    <source>
        <strain evidence="3 4">NIES-2285</strain>
    </source>
</reference>
<dbReference type="EMBL" id="DF237234">
    <property type="protein sequence ID" value="GAQ86373.1"/>
    <property type="molecule type" value="Genomic_DNA"/>
</dbReference>
<dbReference type="Proteomes" id="UP000054558">
    <property type="component" value="Unassembled WGS sequence"/>
</dbReference>
<evidence type="ECO:0000256" key="1">
    <source>
        <dbReference type="SAM" id="Coils"/>
    </source>
</evidence>
<keyword evidence="4" id="KW-1185">Reference proteome</keyword>
<protein>
    <submittedName>
        <fullName evidence="3">Uncharacterized protein</fullName>
    </submittedName>
</protein>
<feature type="coiled-coil region" evidence="1">
    <location>
        <begin position="415"/>
        <end position="449"/>
    </location>
</feature>
<evidence type="ECO:0000256" key="2">
    <source>
        <dbReference type="SAM" id="MobiDB-lite"/>
    </source>
</evidence>
<accession>A0A1Y1I774</accession>
<feature type="compositionally biased region" description="Polar residues" evidence="2">
    <location>
        <begin position="493"/>
        <end position="508"/>
    </location>
</feature>
<evidence type="ECO:0000313" key="3">
    <source>
        <dbReference type="EMBL" id="GAQ86373.1"/>
    </source>
</evidence>
<organism evidence="3 4">
    <name type="scientific">Klebsormidium nitens</name>
    <name type="common">Green alga</name>
    <name type="synonym">Ulothrix nitens</name>
    <dbReference type="NCBI Taxonomy" id="105231"/>
    <lineage>
        <taxon>Eukaryota</taxon>
        <taxon>Viridiplantae</taxon>
        <taxon>Streptophyta</taxon>
        <taxon>Klebsormidiophyceae</taxon>
        <taxon>Klebsormidiales</taxon>
        <taxon>Klebsormidiaceae</taxon>
        <taxon>Klebsormidium</taxon>
    </lineage>
</organism>
<proteinExistence type="predicted"/>
<feature type="region of interest" description="Disordered" evidence="2">
    <location>
        <begin position="474"/>
        <end position="508"/>
    </location>
</feature>
<name>A0A1Y1I774_KLENI</name>
<evidence type="ECO:0000313" key="4">
    <source>
        <dbReference type="Proteomes" id="UP000054558"/>
    </source>
</evidence>
<keyword evidence="1" id="KW-0175">Coiled coil</keyword>
<feature type="coiled-coil region" evidence="1">
    <location>
        <begin position="1"/>
        <end position="77"/>
    </location>
</feature>
<feature type="coiled-coil region" evidence="1">
    <location>
        <begin position="330"/>
        <end position="357"/>
    </location>
</feature>
<dbReference type="OMA" id="HARVECR"/>
<feature type="compositionally biased region" description="Low complexity" evidence="2">
    <location>
        <begin position="474"/>
        <end position="492"/>
    </location>
</feature>
<gene>
    <name evidence="3" type="ORF">KFL_002850170</name>
</gene>